<name>A0ABM3UPE4_MUSDO</name>
<evidence type="ECO:0000256" key="9">
    <source>
        <dbReference type="ARBA" id="ARBA00022848"/>
    </source>
</evidence>
<organism evidence="14 15">
    <name type="scientific">Musca domestica</name>
    <name type="common">House fly</name>
    <dbReference type="NCBI Taxonomy" id="7370"/>
    <lineage>
        <taxon>Eukaryota</taxon>
        <taxon>Metazoa</taxon>
        <taxon>Ecdysozoa</taxon>
        <taxon>Arthropoda</taxon>
        <taxon>Hexapoda</taxon>
        <taxon>Insecta</taxon>
        <taxon>Pterygota</taxon>
        <taxon>Neoptera</taxon>
        <taxon>Endopterygota</taxon>
        <taxon>Diptera</taxon>
        <taxon>Brachycera</taxon>
        <taxon>Muscomorpha</taxon>
        <taxon>Muscoidea</taxon>
        <taxon>Muscidae</taxon>
        <taxon>Musca</taxon>
    </lineage>
</organism>
<evidence type="ECO:0000256" key="13">
    <source>
        <dbReference type="ARBA" id="ARBA00023136"/>
    </source>
</evidence>
<evidence type="ECO:0000256" key="12">
    <source>
        <dbReference type="ARBA" id="ARBA00023033"/>
    </source>
</evidence>
<keyword evidence="6" id="KW-0349">Heme</keyword>
<evidence type="ECO:0000256" key="7">
    <source>
        <dbReference type="ARBA" id="ARBA00022723"/>
    </source>
</evidence>
<keyword evidence="12" id="KW-0503">Monooxygenase</keyword>
<accession>A0ABM3UPE4</accession>
<dbReference type="RefSeq" id="XP_058975404.1">
    <property type="nucleotide sequence ID" value="XM_059119421.1"/>
</dbReference>
<evidence type="ECO:0000256" key="1">
    <source>
        <dbReference type="ARBA" id="ARBA00001971"/>
    </source>
</evidence>
<proteinExistence type="inferred from homology"/>
<evidence type="ECO:0000313" key="15">
    <source>
        <dbReference type="RefSeq" id="XP_058975404.1"/>
    </source>
</evidence>
<dbReference type="SUPFAM" id="SSF48264">
    <property type="entry name" value="Cytochrome P450"/>
    <property type="match status" value="1"/>
</dbReference>
<dbReference type="InterPro" id="IPR001128">
    <property type="entry name" value="Cyt_P450"/>
</dbReference>
<evidence type="ECO:0000256" key="5">
    <source>
        <dbReference type="ARBA" id="ARBA00010617"/>
    </source>
</evidence>
<evidence type="ECO:0000256" key="3">
    <source>
        <dbReference type="ARBA" id="ARBA00004174"/>
    </source>
</evidence>
<dbReference type="PRINTS" id="PR00463">
    <property type="entry name" value="EP450I"/>
</dbReference>
<dbReference type="PRINTS" id="PR00385">
    <property type="entry name" value="P450"/>
</dbReference>
<comment type="similarity">
    <text evidence="5">Belongs to the cytochrome P450 family.</text>
</comment>
<keyword evidence="14" id="KW-1185">Reference proteome</keyword>
<keyword evidence="9" id="KW-0492">Microsome</keyword>
<dbReference type="GeneID" id="101890728"/>
<dbReference type="PANTHER" id="PTHR24291:SF189">
    <property type="entry name" value="CYTOCHROME P450 4C3-RELATED"/>
    <property type="match status" value="1"/>
</dbReference>
<protein>
    <submittedName>
        <fullName evidence="15">Probable cytochrome P450 313a4 isoform X1</fullName>
    </submittedName>
</protein>
<keyword evidence="10" id="KW-0560">Oxidoreductase</keyword>
<keyword evidence="13" id="KW-0472">Membrane</keyword>
<keyword evidence="8" id="KW-0256">Endoplasmic reticulum</keyword>
<dbReference type="Pfam" id="PF00067">
    <property type="entry name" value="p450"/>
    <property type="match status" value="1"/>
</dbReference>
<evidence type="ECO:0000256" key="4">
    <source>
        <dbReference type="ARBA" id="ARBA00004406"/>
    </source>
</evidence>
<evidence type="ECO:0000313" key="14">
    <source>
        <dbReference type="Proteomes" id="UP001652621"/>
    </source>
</evidence>
<comment type="function">
    <text evidence="2">May be involved in the metabolism of insect hormones and in the breakdown of synthetic insecticides.</text>
</comment>
<dbReference type="InterPro" id="IPR050196">
    <property type="entry name" value="Cytochrome_P450_Monoox"/>
</dbReference>
<comment type="cofactor">
    <cofactor evidence="1">
        <name>heme</name>
        <dbReference type="ChEBI" id="CHEBI:30413"/>
    </cofactor>
</comment>
<evidence type="ECO:0000256" key="11">
    <source>
        <dbReference type="ARBA" id="ARBA00023004"/>
    </source>
</evidence>
<keyword evidence="7" id="KW-0479">Metal-binding</keyword>
<sequence>MFYWFLCVIVCFWLHWVWTRRKYYALMFKLPGRIGYPLLGIALDLTGIKKDPLEVMNDINVKYGSVALTWLLHYPLFIVTDPDIIRDILMSPHCINKSKVYRPFKKAIGVGLLSSGNPEWSVHRKHLNPTFSHKILLSFIPVFNEEVNKLLEQFQQMDECPDVISVLQEFTLTTGLRTTMGIEASERAISARLKANFNVLAKGLIQMVFSPWLAHDLIRKLYGIYEPFNTHRKDNEKIIQNLIKKKLDKANSGSKIFIDQAVELLRKDIFSMQEVEDESNTMVVGALETTTNTIGYGLMLLAMFPEYQERAYEELLAMFPEGGAFDVTYANIQDMAYLDLIVNETMRLMAPGPLVARENTQDLQLSNGLVLPAGVQCVINMFALHRRKDIWGPYADKFNPDHFLPSNIEDKHPFAFIPFTKGVRSCIGRKYGLMSTKITLAKLLRNFKFSTDFKFEDLEYCDTLVLTLKRVPALKIEKRQKIH</sequence>
<evidence type="ECO:0000256" key="2">
    <source>
        <dbReference type="ARBA" id="ARBA00003690"/>
    </source>
</evidence>
<dbReference type="PANTHER" id="PTHR24291">
    <property type="entry name" value="CYTOCHROME P450 FAMILY 4"/>
    <property type="match status" value="1"/>
</dbReference>
<gene>
    <name evidence="15" type="primary">LOC101890728</name>
</gene>
<comment type="subcellular location">
    <subcellularLocation>
        <location evidence="4">Endoplasmic reticulum membrane</location>
        <topology evidence="4">Peripheral membrane protein</topology>
    </subcellularLocation>
    <subcellularLocation>
        <location evidence="3">Microsome membrane</location>
        <topology evidence="3">Peripheral membrane protein</topology>
    </subcellularLocation>
</comment>
<dbReference type="InterPro" id="IPR036396">
    <property type="entry name" value="Cyt_P450_sf"/>
</dbReference>
<keyword evidence="11" id="KW-0408">Iron</keyword>
<evidence type="ECO:0000256" key="8">
    <source>
        <dbReference type="ARBA" id="ARBA00022824"/>
    </source>
</evidence>
<dbReference type="Gene3D" id="1.10.630.10">
    <property type="entry name" value="Cytochrome P450"/>
    <property type="match status" value="1"/>
</dbReference>
<dbReference type="InterPro" id="IPR002401">
    <property type="entry name" value="Cyt_P450_E_grp-I"/>
</dbReference>
<evidence type="ECO:0000256" key="10">
    <source>
        <dbReference type="ARBA" id="ARBA00023002"/>
    </source>
</evidence>
<dbReference type="Proteomes" id="UP001652621">
    <property type="component" value="Unplaced"/>
</dbReference>
<reference evidence="15" key="1">
    <citation type="submission" date="2025-08" db="UniProtKB">
        <authorList>
            <consortium name="RefSeq"/>
        </authorList>
    </citation>
    <scope>IDENTIFICATION</scope>
    <source>
        <strain evidence="15">Aabys</strain>
        <tissue evidence="15">Whole body</tissue>
    </source>
</reference>
<evidence type="ECO:0000256" key="6">
    <source>
        <dbReference type="ARBA" id="ARBA00022617"/>
    </source>
</evidence>